<sequence>MAQPREARSATGKHQEEGDPEQIYKQKFAPPPKMRNTWTGKKRASTLVQRRLQAVEGESREIPATGNRLSRTVDLRHSPRENRVESTHRRLQVHKRNQTKVT</sequence>
<proteinExistence type="predicted"/>
<dbReference type="AlphaFoldDB" id="A0A8T2BCM3"/>
<accession>A0A8T2BCM3</accession>
<dbReference type="Proteomes" id="UP000694251">
    <property type="component" value="Chromosome 8"/>
</dbReference>
<gene>
    <name evidence="2" type="ORF">ISN44_As08g024560</name>
</gene>
<name>A0A8T2BCM3_ARASU</name>
<protein>
    <submittedName>
        <fullName evidence="2">Uncharacterized protein</fullName>
    </submittedName>
</protein>
<reference evidence="2 3" key="1">
    <citation type="submission" date="2020-12" db="EMBL/GenBank/DDBJ databases">
        <title>Concerted genomic and epigenomic changes stabilize Arabidopsis allopolyploids.</title>
        <authorList>
            <person name="Chen Z."/>
        </authorList>
    </citation>
    <scope>NUCLEOTIDE SEQUENCE [LARGE SCALE GENOMIC DNA]</scope>
    <source>
        <strain evidence="2">As9502</strain>
        <tissue evidence="2">Leaf</tissue>
    </source>
</reference>
<feature type="compositionally biased region" description="Basic and acidic residues" evidence="1">
    <location>
        <begin position="71"/>
        <end position="88"/>
    </location>
</feature>
<evidence type="ECO:0000313" key="2">
    <source>
        <dbReference type="EMBL" id="KAG7582904.1"/>
    </source>
</evidence>
<keyword evidence="3" id="KW-1185">Reference proteome</keyword>
<feature type="compositionally biased region" description="Basic and acidic residues" evidence="1">
    <location>
        <begin position="1"/>
        <end position="17"/>
    </location>
</feature>
<feature type="region of interest" description="Disordered" evidence="1">
    <location>
        <begin position="1"/>
        <end position="102"/>
    </location>
</feature>
<feature type="compositionally biased region" description="Basic residues" evidence="1">
    <location>
        <begin position="89"/>
        <end position="102"/>
    </location>
</feature>
<dbReference type="EMBL" id="JAEFBJ010000008">
    <property type="protein sequence ID" value="KAG7582904.1"/>
    <property type="molecule type" value="Genomic_DNA"/>
</dbReference>
<comment type="caution">
    <text evidence="2">The sequence shown here is derived from an EMBL/GenBank/DDBJ whole genome shotgun (WGS) entry which is preliminary data.</text>
</comment>
<evidence type="ECO:0000313" key="3">
    <source>
        <dbReference type="Proteomes" id="UP000694251"/>
    </source>
</evidence>
<organism evidence="2 3">
    <name type="scientific">Arabidopsis suecica</name>
    <name type="common">Swedish thale-cress</name>
    <name type="synonym">Cardaminopsis suecica</name>
    <dbReference type="NCBI Taxonomy" id="45249"/>
    <lineage>
        <taxon>Eukaryota</taxon>
        <taxon>Viridiplantae</taxon>
        <taxon>Streptophyta</taxon>
        <taxon>Embryophyta</taxon>
        <taxon>Tracheophyta</taxon>
        <taxon>Spermatophyta</taxon>
        <taxon>Magnoliopsida</taxon>
        <taxon>eudicotyledons</taxon>
        <taxon>Gunneridae</taxon>
        <taxon>Pentapetalae</taxon>
        <taxon>rosids</taxon>
        <taxon>malvids</taxon>
        <taxon>Brassicales</taxon>
        <taxon>Brassicaceae</taxon>
        <taxon>Camelineae</taxon>
        <taxon>Arabidopsis</taxon>
    </lineage>
</organism>
<evidence type="ECO:0000256" key="1">
    <source>
        <dbReference type="SAM" id="MobiDB-lite"/>
    </source>
</evidence>